<dbReference type="EMBL" id="JACHGF010000002">
    <property type="protein sequence ID" value="MBB5283342.1"/>
    <property type="molecule type" value="Genomic_DNA"/>
</dbReference>
<feature type="compositionally biased region" description="Basic residues" evidence="1">
    <location>
        <begin position="111"/>
        <end position="123"/>
    </location>
</feature>
<dbReference type="AlphaFoldDB" id="A0A840TP59"/>
<evidence type="ECO:0000313" key="2">
    <source>
        <dbReference type="EMBL" id="MBB5283342.1"/>
    </source>
</evidence>
<organism evidence="2 3">
    <name type="scientific">Rhabdobacter roseus</name>
    <dbReference type="NCBI Taxonomy" id="1655419"/>
    <lineage>
        <taxon>Bacteria</taxon>
        <taxon>Pseudomonadati</taxon>
        <taxon>Bacteroidota</taxon>
        <taxon>Cytophagia</taxon>
        <taxon>Cytophagales</taxon>
        <taxon>Cytophagaceae</taxon>
        <taxon>Rhabdobacter</taxon>
    </lineage>
</organism>
<gene>
    <name evidence="2" type="ORF">HNQ92_001468</name>
</gene>
<proteinExistence type="predicted"/>
<feature type="region of interest" description="Disordered" evidence="1">
    <location>
        <begin position="107"/>
        <end position="132"/>
    </location>
</feature>
<keyword evidence="3" id="KW-1185">Reference proteome</keyword>
<sequence>MQLSLVDHLPELSRCVFLDVFARMSLDSRTKLPTLRTLEGQRVPPEFKIRCDRRAIADFPEGTIYKLDIRLIETRGKRPYFSALRSKKVPRALEFFEHNLLVQRGENPEKTKRKPAYLSKRKSNTPASQPREALGLIF</sequence>
<evidence type="ECO:0000256" key="1">
    <source>
        <dbReference type="SAM" id="MobiDB-lite"/>
    </source>
</evidence>
<name>A0A840TP59_9BACT</name>
<evidence type="ECO:0000313" key="3">
    <source>
        <dbReference type="Proteomes" id="UP000557307"/>
    </source>
</evidence>
<comment type="caution">
    <text evidence="2">The sequence shown here is derived from an EMBL/GenBank/DDBJ whole genome shotgun (WGS) entry which is preliminary data.</text>
</comment>
<reference evidence="2 3" key="1">
    <citation type="submission" date="2020-08" db="EMBL/GenBank/DDBJ databases">
        <title>Genomic Encyclopedia of Type Strains, Phase IV (KMG-IV): sequencing the most valuable type-strain genomes for metagenomic binning, comparative biology and taxonomic classification.</title>
        <authorList>
            <person name="Goeker M."/>
        </authorList>
    </citation>
    <scope>NUCLEOTIDE SEQUENCE [LARGE SCALE GENOMIC DNA]</scope>
    <source>
        <strain evidence="2 3">DSM 105074</strain>
    </source>
</reference>
<accession>A0A840TP59</accession>
<dbReference type="Proteomes" id="UP000557307">
    <property type="component" value="Unassembled WGS sequence"/>
</dbReference>
<protein>
    <submittedName>
        <fullName evidence="2">Uncharacterized protein</fullName>
    </submittedName>
</protein>